<evidence type="ECO:0000313" key="10">
    <source>
        <dbReference type="Proteomes" id="UP000092573"/>
    </source>
</evidence>
<dbReference type="InterPro" id="IPR003594">
    <property type="entry name" value="HATPase_dom"/>
</dbReference>
<dbReference type="RefSeq" id="WP_068694519.1">
    <property type="nucleotide sequence ID" value="NZ_CP014167.1"/>
</dbReference>
<dbReference type="SUPFAM" id="SSF158472">
    <property type="entry name" value="HAMP domain-like"/>
    <property type="match status" value="1"/>
</dbReference>
<gene>
    <name evidence="9" type="ORF">AWM70_04460</name>
</gene>
<dbReference type="PANTHER" id="PTHR34220">
    <property type="entry name" value="SENSOR HISTIDINE KINASE YPDA"/>
    <property type="match status" value="1"/>
</dbReference>
<keyword evidence="5" id="KW-0418">Kinase</keyword>
<feature type="transmembrane region" description="Helical" evidence="7">
    <location>
        <begin position="288"/>
        <end position="307"/>
    </location>
</feature>
<dbReference type="Proteomes" id="UP000092573">
    <property type="component" value="Chromosome"/>
</dbReference>
<dbReference type="InterPro" id="IPR010559">
    <property type="entry name" value="Sig_transdc_His_kin_internal"/>
</dbReference>
<dbReference type="STRING" id="1462996.AWM70_04460"/>
<dbReference type="GO" id="GO:0000155">
    <property type="term" value="F:phosphorelay sensor kinase activity"/>
    <property type="evidence" value="ECO:0007669"/>
    <property type="project" value="InterPro"/>
</dbReference>
<dbReference type="PANTHER" id="PTHR34220:SF7">
    <property type="entry name" value="SENSOR HISTIDINE KINASE YPDA"/>
    <property type="match status" value="1"/>
</dbReference>
<dbReference type="Pfam" id="PF02518">
    <property type="entry name" value="HATPase_c"/>
    <property type="match status" value="1"/>
</dbReference>
<keyword evidence="10" id="KW-1185">Reference proteome</keyword>
<evidence type="ECO:0000256" key="1">
    <source>
        <dbReference type="ARBA" id="ARBA00004651"/>
    </source>
</evidence>
<keyword evidence="4" id="KW-0808">Transferase</keyword>
<evidence type="ECO:0000256" key="2">
    <source>
        <dbReference type="ARBA" id="ARBA00022475"/>
    </source>
</evidence>
<keyword evidence="2" id="KW-1003">Cell membrane</keyword>
<evidence type="ECO:0000313" key="9">
    <source>
        <dbReference type="EMBL" id="ANS73910.1"/>
    </source>
</evidence>
<evidence type="ECO:0000256" key="4">
    <source>
        <dbReference type="ARBA" id="ARBA00022679"/>
    </source>
</evidence>
<keyword evidence="6 7" id="KW-0472">Membrane</keyword>
<dbReference type="Gene3D" id="6.10.340.10">
    <property type="match status" value="1"/>
</dbReference>
<proteinExistence type="predicted"/>
<evidence type="ECO:0000256" key="6">
    <source>
        <dbReference type="ARBA" id="ARBA00023136"/>
    </source>
</evidence>
<name>A0A1B1MXK8_9BACL</name>
<dbReference type="Pfam" id="PF00672">
    <property type="entry name" value="HAMP"/>
    <property type="match status" value="1"/>
</dbReference>
<keyword evidence="3" id="KW-0597">Phosphoprotein</keyword>
<dbReference type="Gene3D" id="3.30.565.10">
    <property type="entry name" value="Histidine kinase-like ATPase, C-terminal domain"/>
    <property type="match status" value="1"/>
</dbReference>
<evidence type="ECO:0000256" key="5">
    <source>
        <dbReference type="ARBA" id="ARBA00022777"/>
    </source>
</evidence>
<dbReference type="KEGG" id="pyg:AWM70_04460"/>
<organism evidence="9 10">
    <name type="scientific">Paenibacillus yonginensis</name>
    <dbReference type="NCBI Taxonomy" id="1462996"/>
    <lineage>
        <taxon>Bacteria</taxon>
        <taxon>Bacillati</taxon>
        <taxon>Bacillota</taxon>
        <taxon>Bacilli</taxon>
        <taxon>Bacillales</taxon>
        <taxon>Paenibacillaceae</taxon>
        <taxon>Paenibacillus</taxon>
    </lineage>
</organism>
<accession>A0A1B1MXK8</accession>
<dbReference type="SUPFAM" id="SSF55874">
    <property type="entry name" value="ATPase domain of HSP90 chaperone/DNA topoisomerase II/histidine kinase"/>
    <property type="match status" value="1"/>
</dbReference>
<reference evidence="9 10" key="1">
    <citation type="submission" date="2016-01" db="EMBL/GenBank/DDBJ databases">
        <title>Complete Genome Sequence of Paenibacillus yonginensis DCY84, a novel Plant Growth-Promoting Bacteria with Elicitation of Induced Systemic Resistance.</title>
        <authorList>
            <person name="Kim Y.J."/>
            <person name="Yang D.C."/>
            <person name="Sukweenadhi J."/>
        </authorList>
    </citation>
    <scope>NUCLEOTIDE SEQUENCE [LARGE SCALE GENOMIC DNA]</scope>
    <source>
        <strain evidence="9 10">DCY84</strain>
    </source>
</reference>
<dbReference type="InterPro" id="IPR036890">
    <property type="entry name" value="HATPase_C_sf"/>
</dbReference>
<dbReference type="InterPro" id="IPR003660">
    <property type="entry name" value="HAMP_dom"/>
</dbReference>
<feature type="transmembrane region" description="Helical" evidence="7">
    <location>
        <begin position="15"/>
        <end position="36"/>
    </location>
</feature>
<keyword evidence="7" id="KW-0812">Transmembrane</keyword>
<feature type="domain" description="HAMP" evidence="8">
    <location>
        <begin position="309"/>
        <end position="361"/>
    </location>
</feature>
<evidence type="ECO:0000256" key="7">
    <source>
        <dbReference type="SAM" id="Phobius"/>
    </source>
</evidence>
<dbReference type="EMBL" id="CP014167">
    <property type="protein sequence ID" value="ANS73910.1"/>
    <property type="molecule type" value="Genomic_DNA"/>
</dbReference>
<dbReference type="OrthoDB" id="9776552at2"/>
<comment type="subcellular location">
    <subcellularLocation>
        <location evidence="1">Cell membrane</location>
        <topology evidence="1">Multi-pass membrane protein</topology>
    </subcellularLocation>
</comment>
<dbReference type="SMART" id="SM00304">
    <property type="entry name" value="HAMP"/>
    <property type="match status" value="1"/>
</dbReference>
<dbReference type="AlphaFoldDB" id="A0A1B1MXK8"/>
<dbReference type="PROSITE" id="PS50885">
    <property type="entry name" value="HAMP"/>
    <property type="match status" value="1"/>
</dbReference>
<dbReference type="Pfam" id="PF06580">
    <property type="entry name" value="His_kinase"/>
    <property type="match status" value="1"/>
</dbReference>
<keyword evidence="7" id="KW-1133">Transmembrane helix</keyword>
<evidence type="ECO:0000256" key="3">
    <source>
        <dbReference type="ARBA" id="ARBA00022553"/>
    </source>
</evidence>
<sequence>MKFNFNHVRLRGKMLILYTVAVFIPIVVTNIVFYQVTTHNVKQQKINDMSKAMEQIRNDFLAQIDVAVGISSVLYADNLLNDAVEQTYETPSEYIDSYYATISPTLYRYSPIYKAIQNISIYTNNNSVIGGGGILPITAGVRQEPWFRAVMQTTASSPVVVRSVNYTYKGPETTYTVVRKLNYYKYQNLRTKVLKIDISLDTVSGLFRNSTLQGNLYLVNDTGIIDYATDPELNWQARRVSLKQLPVPSHTIIFKEEFNNVNYLRGWRIEGHFPENELLKDVYRSRNFVLYLAIPNLLVPTLFIIWFTRSFNRRIVRILKHMKKVKNHHFETIKHEQYPDEIGQLTDEFNRMTLQIRKLIDDVYIADIQRKDLEIKRKQAQLHALQSQINPHFLFNALETIRMRSLLKKETETAKIIHNMAKIFRKSLTWGRDLVFVREELELIHCFLEIQKYRFGDKLQYEVDIDEAAYGCLIPKMTILPFVENASIHGIEPLKEGGRITLRIWLEDAKLIAEVKDNGAGIEQDQLSEIRHSLANEEAMGEHIGIRNAYYRLKLNYREQLHFVLGSSAGEGTTVRIELPVEQEGMYKEETD</sequence>
<protein>
    <recommendedName>
        <fullName evidence="8">HAMP domain-containing protein</fullName>
    </recommendedName>
</protein>
<dbReference type="CDD" id="cd06225">
    <property type="entry name" value="HAMP"/>
    <property type="match status" value="1"/>
</dbReference>
<dbReference type="GO" id="GO:0005886">
    <property type="term" value="C:plasma membrane"/>
    <property type="evidence" value="ECO:0007669"/>
    <property type="project" value="UniProtKB-SubCell"/>
</dbReference>
<dbReference type="InterPro" id="IPR050640">
    <property type="entry name" value="Bact_2-comp_sensor_kinase"/>
</dbReference>
<evidence type="ECO:0000259" key="8">
    <source>
        <dbReference type="PROSITE" id="PS50885"/>
    </source>
</evidence>